<name>A0A8S3ZGC1_9EUPU</name>
<feature type="region of interest" description="Disordered" evidence="1">
    <location>
        <begin position="30"/>
        <end position="69"/>
    </location>
</feature>
<feature type="chain" id="PRO_5035844970" evidence="2">
    <location>
        <begin position="24"/>
        <end position="424"/>
    </location>
</feature>
<keyword evidence="4" id="KW-1185">Reference proteome</keyword>
<proteinExistence type="predicted"/>
<organism evidence="3 4">
    <name type="scientific">Candidula unifasciata</name>
    <dbReference type="NCBI Taxonomy" id="100452"/>
    <lineage>
        <taxon>Eukaryota</taxon>
        <taxon>Metazoa</taxon>
        <taxon>Spiralia</taxon>
        <taxon>Lophotrochozoa</taxon>
        <taxon>Mollusca</taxon>
        <taxon>Gastropoda</taxon>
        <taxon>Heterobranchia</taxon>
        <taxon>Euthyneura</taxon>
        <taxon>Panpulmonata</taxon>
        <taxon>Eupulmonata</taxon>
        <taxon>Stylommatophora</taxon>
        <taxon>Helicina</taxon>
        <taxon>Helicoidea</taxon>
        <taxon>Geomitridae</taxon>
        <taxon>Candidula</taxon>
    </lineage>
</organism>
<reference evidence="3" key="1">
    <citation type="submission" date="2021-04" db="EMBL/GenBank/DDBJ databases">
        <authorList>
            <consortium name="Molecular Ecology Group"/>
        </authorList>
    </citation>
    <scope>NUCLEOTIDE SEQUENCE</scope>
</reference>
<evidence type="ECO:0000256" key="1">
    <source>
        <dbReference type="SAM" id="MobiDB-lite"/>
    </source>
</evidence>
<dbReference type="EMBL" id="CAJHNH020002531">
    <property type="protein sequence ID" value="CAG5126995.1"/>
    <property type="molecule type" value="Genomic_DNA"/>
</dbReference>
<evidence type="ECO:0000313" key="4">
    <source>
        <dbReference type="Proteomes" id="UP000678393"/>
    </source>
</evidence>
<evidence type="ECO:0000256" key="2">
    <source>
        <dbReference type="SAM" id="SignalP"/>
    </source>
</evidence>
<dbReference type="AlphaFoldDB" id="A0A8S3ZGC1"/>
<sequence>MRTTNECCMLVAACCACITFILASSSDNAQTTSQEPLGTSREPLGASQEPLGASQEPLGTSQEPLVTKTQVPLGTTSGLKLSLDDRHRAEIKCIIYNQLSSKRCEDSVRGQTSDNDDLSKGCAKLESFKNLVASVGCTQEDYDKLHVVICTWNGKNTCINYHNMQVDKITEIEHNLSASCSKAVLKDVKSEDPSEYCVKLTNAKEGFISKQLCTSSELASLEKFACCVGEVCVLDIDISTRRGQVELAIRKTTTQCSKTIMVALSELSKPATEACPALEATKPALLTDLVCTDQDYIDLEKVVCVSEVNCSIDSTASACTTTTPDPLANEREQRDRIQKVIAEEIQEHCQSFMLEEVGKSVNDPLEKTCANFLDNRGFIVEGGQCSAEDYDKLKFVICGSTQLLFGKAVLLLASCLVILHQLLL</sequence>
<feature type="compositionally biased region" description="Polar residues" evidence="1">
    <location>
        <begin position="57"/>
        <end position="69"/>
    </location>
</feature>
<evidence type="ECO:0000313" key="3">
    <source>
        <dbReference type="EMBL" id="CAG5126995.1"/>
    </source>
</evidence>
<keyword evidence="2" id="KW-0732">Signal</keyword>
<comment type="caution">
    <text evidence="3">The sequence shown here is derived from an EMBL/GenBank/DDBJ whole genome shotgun (WGS) entry which is preliminary data.</text>
</comment>
<accession>A0A8S3ZGC1</accession>
<gene>
    <name evidence="3" type="ORF">CUNI_LOCUS12553</name>
</gene>
<dbReference type="OrthoDB" id="6168091at2759"/>
<dbReference type="Proteomes" id="UP000678393">
    <property type="component" value="Unassembled WGS sequence"/>
</dbReference>
<protein>
    <submittedName>
        <fullName evidence="3">Uncharacterized protein</fullName>
    </submittedName>
</protein>
<feature type="signal peptide" evidence="2">
    <location>
        <begin position="1"/>
        <end position="23"/>
    </location>
</feature>